<dbReference type="PRINTS" id="PR00381">
    <property type="entry name" value="KINESINLIGHT"/>
</dbReference>
<dbReference type="Gene3D" id="3.40.50.300">
    <property type="entry name" value="P-loop containing nucleotide triphosphate hydrolases"/>
    <property type="match status" value="1"/>
</dbReference>
<keyword evidence="2" id="KW-1185">Reference proteome</keyword>
<name>A0A7W8ACL3_9ACTN</name>
<reference evidence="1 2" key="1">
    <citation type="submission" date="2020-08" db="EMBL/GenBank/DDBJ databases">
        <title>Genomic Encyclopedia of Type Strains, Phase IV (KMG-IV): sequencing the most valuable type-strain genomes for metagenomic binning, comparative biology and taxonomic classification.</title>
        <authorList>
            <person name="Goeker M."/>
        </authorList>
    </citation>
    <scope>NUCLEOTIDE SEQUENCE [LARGE SCALE GENOMIC DNA]</scope>
    <source>
        <strain evidence="1 2">DSM 45385</strain>
    </source>
</reference>
<dbReference type="Proteomes" id="UP000568380">
    <property type="component" value="Unassembled WGS sequence"/>
</dbReference>
<dbReference type="InterPro" id="IPR027417">
    <property type="entry name" value="P-loop_NTPase"/>
</dbReference>
<dbReference type="EMBL" id="JACHIN010000019">
    <property type="protein sequence ID" value="MBB5083774.1"/>
    <property type="molecule type" value="Genomic_DNA"/>
</dbReference>
<dbReference type="RefSeq" id="WP_184973193.1">
    <property type="nucleotide sequence ID" value="NZ_JACHIN010000019.1"/>
</dbReference>
<dbReference type="Pfam" id="PF13424">
    <property type="entry name" value="TPR_12"/>
    <property type="match status" value="2"/>
</dbReference>
<gene>
    <name evidence="1" type="ORF">HNR40_009279</name>
</gene>
<dbReference type="InterPro" id="IPR011990">
    <property type="entry name" value="TPR-like_helical_dom_sf"/>
</dbReference>
<sequence length="900" mass="99501">MDNNRKDVAREINAAGERSISAYAVSGIASTGDNATNIVFGVDGLLRPSHFNDVHAVSNLPRLPTKTFVGRAEMLECLRVMPANDGRFEPCTHVICGLGGVGKSELVLHHIERCRAEYRVVWWIVSDSKQEIREGLAALARRIYPAISLLGDVEAAAEWAVSWLQINSDWLLVLDNVENLASVRPYLAQLSNGHLIITTRRNVSWPNGIRKLQLEVLSPTDSVTLVEGIVEPGLVGSGATVSELVEELGFLPLALDQATAYINQSQISISRYLELLKEDPRRTYRSHSEERAPRDTIARLWKITLRQLPARNRMAVTVLNVLAHYAPTSIPRASLAPSDVVDLDEVLGILSSYSLIELRDDSIVLHRLLRAVLLVSVDSGAESRSLATIALLWLRRKIPKNMESNESDRAIMYALMPHIRCLADQVLPGDDDFDRSIGVILNNAAVFERVQGSYASALELILLALDFTLPLDGVDDEDSLMVRNNLAAVLWDLGRRSESMAEMQNVKDAATRLFISCDQRALTFLRNAASLSALADNPIQIEADVRKNLEASLRLLGDSHPQTVACRIDLAVVLNRSGRPREAFDEISKLSLNASEELDEDSPELIHGRKHRVNILHALGEFEAAQSEVDRLVEHLAGLLGDDHPDTLTARDTRACTLHARGLVEDATVELREILEVRERVLGKVHPETLTSLSNLASCLRESGDFSEAEEMSRKAVELSAVYLGTSHPDTLASRNNLANLLDDMGRHSEAEAEIRETIELRAAALGMDHPDTLTSRNNLAVMFVKRGRFEEAVDVLDDVIDRFSRVLSEWHPFALLARRTQIGAMAGMRLYARAELEACEMVAACMDHLGENHSDTREGIALLAWIVAEAHQANYGILSRNAPCSCGSRKKFKRCCGAQ</sequence>
<dbReference type="SUPFAM" id="SSF48452">
    <property type="entry name" value="TPR-like"/>
    <property type="match status" value="3"/>
</dbReference>
<dbReference type="Pfam" id="PF02810">
    <property type="entry name" value="SEC-C"/>
    <property type="match status" value="1"/>
</dbReference>
<organism evidence="1 2">
    <name type="scientific">Nonomuraea endophytica</name>
    <dbReference type="NCBI Taxonomy" id="714136"/>
    <lineage>
        <taxon>Bacteria</taxon>
        <taxon>Bacillati</taxon>
        <taxon>Actinomycetota</taxon>
        <taxon>Actinomycetes</taxon>
        <taxon>Streptosporangiales</taxon>
        <taxon>Streptosporangiaceae</taxon>
        <taxon>Nonomuraea</taxon>
    </lineage>
</organism>
<proteinExistence type="predicted"/>
<dbReference type="SUPFAM" id="SSF52540">
    <property type="entry name" value="P-loop containing nucleoside triphosphate hydrolases"/>
    <property type="match status" value="1"/>
</dbReference>
<dbReference type="PANTHER" id="PTHR46082:SF6">
    <property type="entry name" value="AAA+ ATPASE DOMAIN-CONTAINING PROTEIN-RELATED"/>
    <property type="match status" value="1"/>
</dbReference>
<dbReference type="Gene3D" id="3.10.450.50">
    <property type="match status" value="1"/>
</dbReference>
<dbReference type="SUPFAM" id="SSF103642">
    <property type="entry name" value="Sec-C motif"/>
    <property type="match status" value="1"/>
</dbReference>
<dbReference type="SMART" id="SM00028">
    <property type="entry name" value="TPR"/>
    <property type="match status" value="3"/>
</dbReference>
<dbReference type="InterPro" id="IPR004027">
    <property type="entry name" value="SEC_C_motif"/>
</dbReference>
<evidence type="ECO:0000313" key="2">
    <source>
        <dbReference type="Proteomes" id="UP000568380"/>
    </source>
</evidence>
<protein>
    <submittedName>
        <fullName evidence="1">Tetratricopeptide (TPR) repeat protein</fullName>
    </submittedName>
</protein>
<dbReference type="InterPro" id="IPR019734">
    <property type="entry name" value="TPR_rpt"/>
</dbReference>
<dbReference type="Gene3D" id="1.25.40.10">
    <property type="entry name" value="Tetratricopeptide repeat domain"/>
    <property type="match status" value="2"/>
</dbReference>
<dbReference type="AlphaFoldDB" id="A0A7W8ACL3"/>
<comment type="caution">
    <text evidence="1">The sequence shown here is derived from an EMBL/GenBank/DDBJ whole genome shotgun (WGS) entry which is preliminary data.</text>
</comment>
<evidence type="ECO:0000313" key="1">
    <source>
        <dbReference type="EMBL" id="MBB5083774.1"/>
    </source>
</evidence>
<dbReference type="PANTHER" id="PTHR46082">
    <property type="entry name" value="ATP/GTP-BINDING PROTEIN-RELATED"/>
    <property type="match status" value="1"/>
</dbReference>
<accession>A0A7W8ACL3</accession>
<dbReference type="InterPro" id="IPR053137">
    <property type="entry name" value="NLR-like"/>
</dbReference>